<proteinExistence type="predicted"/>
<dbReference type="AlphaFoldDB" id="A0A1D1UM20"/>
<accession>A0A1D1UM20</accession>
<evidence type="ECO:0000313" key="1">
    <source>
        <dbReference type="EMBL" id="GAU90754.1"/>
    </source>
</evidence>
<name>A0A1D1UM20_RAMVA</name>
<sequence length="64" mass="7099">MDEVLAARLLQVPTLGNSGEIIPPDMVRLPQVRFKGKVSTYVERLIGASGSSENEHLFNTQIFQ</sequence>
<keyword evidence="2" id="KW-1185">Reference proteome</keyword>
<organism evidence="1 2">
    <name type="scientific">Ramazzottius varieornatus</name>
    <name type="common">Water bear</name>
    <name type="synonym">Tardigrade</name>
    <dbReference type="NCBI Taxonomy" id="947166"/>
    <lineage>
        <taxon>Eukaryota</taxon>
        <taxon>Metazoa</taxon>
        <taxon>Ecdysozoa</taxon>
        <taxon>Tardigrada</taxon>
        <taxon>Eutardigrada</taxon>
        <taxon>Parachela</taxon>
        <taxon>Hypsibioidea</taxon>
        <taxon>Ramazzottiidae</taxon>
        <taxon>Ramazzottius</taxon>
    </lineage>
</organism>
<dbReference type="EMBL" id="BDGG01000001">
    <property type="protein sequence ID" value="GAU90754.1"/>
    <property type="molecule type" value="Genomic_DNA"/>
</dbReference>
<protein>
    <submittedName>
        <fullName evidence="1">Uncharacterized protein</fullName>
    </submittedName>
</protein>
<reference evidence="1 2" key="1">
    <citation type="journal article" date="2016" name="Nat. Commun.">
        <title>Extremotolerant tardigrade genome and improved radiotolerance of human cultured cells by tardigrade-unique protein.</title>
        <authorList>
            <person name="Hashimoto T."/>
            <person name="Horikawa D.D."/>
            <person name="Saito Y."/>
            <person name="Kuwahara H."/>
            <person name="Kozuka-Hata H."/>
            <person name="Shin-I T."/>
            <person name="Minakuchi Y."/>
            <person name="Ohishi K."/>
            <person name="Motoyama A."/>
            <person name="Aizu T."/>
            <person name="Enomoto A."/>
            <person name="Kondo K."/>
            <person name="Tanaka S."/>
            <person name="Hara Y."/>
            <person name="Koshikawa S."/>
            <person name="Sagara H."/>
            <person name="Miura T."/>
            <person name="Yokobori S."/>
            <person name="Miyagawa K."/>
            <person name="Suzuki Y."/>
            <person name="Kubo T."/>
            <person name="Oyama M."/>
            <person name="Kohara Y."/>
            <person name="Fujiyama A."/>
            <person name="Arakawa K."/>
            <person name="Katayama T."/>
            <person name="Toyoda A."/>
            <person name="Kunieda T."/>
        </authorList>
    </citation>
    <scope>NUCLEOTIDE SEQUENCE [LARGE SCALE GENOMIC DNA]</scope>
    <source>
        <strain evidence="1 2">YOKOZUNA-1</strain>
    </source>
</reference>
<evidence type="ECO:0000313" key="2">
    <source>
        <dbReference type="Proteomes" id="UP000186922"/>
    </source>
</evidence>
<dbReference type="Proteomes" id="UP000186922">
    <property type="component" value="Unassembled WGS sequence"/>
</dbReference>
<gene>
    <name evidence="1" type="primary">RvY_03128-1</name>
    <name evidence="1" type="synonym">RvY_03128.1</name>
    <name evidence="1" type="ORF">RvY_03128</name>
</gene>
<comment type="caution">
    <text evidence="1">The sequence shown here is derived from an EMBL/GenBank/DDBJ whole genome shotgun (WGS) entry which is preliminary data.</text>
</comment>